<dbReference type="GO" id="GO:0006357">
    <property type="term" value="P:regulation of transcription by RNA polymerase II"/>
    <property type="evidence" value="ECO:0007669"/>
    <property type="project" value="InterPro"/>
</dbReference>
<evidence type="ECO:0000256" key="1">
    <source>
        <dbReference type="ARBA" id="ARBA00004123"/>
    </source>
</evidence>
<sequence>MEALDEIQWKSPEFIQERGLHTNNVLEYFALSPFYDRTSNNQVLMMQFQYQQIQIPIGMSFQQYFQSRLSEMTGIEFVIAYTREPDFWIVRKQTRLDPTNTFTLQDYYIIGANVYQAPRIYDVLSSRLLASVLSLRNSIDLLGEMTSYHISDGGHSYNNSIHNVSSHAMSITSSSLMTNHSNLQPKSASMTVSNTNAVNTMTPIPMPTPGPVTGPTSAVPASTVSNNLVNVSSHVEITSGAYDNLLNTVVQSVTEKIPSINGNPSFNIENDNESKQVYLDDIPLYGKGSTVEMLGVKVNLEED</sequence>
<comment type="caution">
    <text evidence="12">The sequence shown here is derived from an EMBL/GenBank/DDBJ whole genome shotgun (WGS) entry which is preliminary data.</text>
</comment>
<dbReference type="GO" id="GO:0003712">
    <property type="term" value="F:transcription coregulator activity"/>
    <property type="evidence" value="ECO:0007669"/>
    <property type="project" value="InterPro"/>
</dbReference>
<dbReference type="PIRSF" id="PIRSF013286">
    <property type="entry name" value="MED6_fungi"/>
    <property type="match status" value="1"/>
</dbReference>
<protein>
    <recommendedName>
        <fullName evidence="4 11">Mediator of RNA polymerase II transcription subunit 6</fullName>
    </recommendedName>
    <alternativeName>
        <fullName evidence="10 11">Mediator complex subunit 6</fullName>
    </alternativeName>
</protein>
<comment type="similarity">
    <text evidence="2 11">Belongs to the Mediator complex subunit 6 family.</text>
</comment>
<dbReference type="EMBL" id="JAGSYN010000195">
    <property type="protein sequence ID" value="KAG7661834.1"/>
    <property type="molecule type" value="Genomic_DNA"/>
</dbReference>
<proteinExistence type="inferred from homology"/>
<evidence type="ECO:0000256" key="8">
    <source>
        <dbReference type="ARBA" id="ARBA00023242"/>
    </source>
</evidence>
<evidence type="ECO:0000256" key="5">
    <source>
        <dbReference type="ARBA" id="ARBA00023015"/>
    </source>
</evidence>
<reference evidence="12 13" key="1">
    <citation type="journal article" date="2021" name="DNA Res.">
        <title>Genome analysis of Candida subhashii reveals its hybrid nature and dual mitochondrial genome conformations.</title>
        <authorList>
            <person name="Mixao V."/>
            <person name="Hegedusova E."/>
            <person name="Saus E."/>
            <person name="Pryszcz L.P."/>
            <person name="Cillingova A."/>
            <person name="Nosek J."/>
            <person name="Gabaldon T."/>
        </authorList>
    </citation>
    <scope>NUCLEOTIDE SEQUENCE [LARGE SCALE GENOMIC DNA]</scope>
    <source>
        <strain evidence="12 13">CBS 10753</strain>
    </source>
</reference>
<dbReference type="AlphaFoldDB" id="A0A8J5UWR8"/>
<comment type="subunit">
    <text evidence="3 11">Component of the Mediator complex.</text>
</comment>
<comment type="function">
    <text evidence="9">Component of the Mediator complex, a coactivator involved in the regulated transcription of nearly all RNA polymerase II-dependent genes. Mediator functions as a bridge to convey information from gene-specific regulatory proteins to the basal RNA polymerase II transcription machinery. Mediator is recruited to promoters by direct interactions with regulatory proteins and serves as a scaffold for the assembly of a functional preinitiation complex with RNA polymerase II and the general transcription factors.</text>
</comment>
<evidence type="ECO:0000256" key="11">
    <source>
        <dbReference type="PIRNR" id="PIRNR013286"/>
    </source>
</evidence>
<dbReference type="PANTHER" id="PTHR13104">
    <property type="entry name" value="MED-6-RELATED"/>
    <property type="match status" value="1"/>
</dbReference>
<dbReference type="GO" id="GO:0016592">
    <property type="term" value="C:mediator complex"/>
    <property type="evidence" value="ECO:0007669"/>
    <property type="project" value="InterPro"/>
</dbReference>
<evidence type="ECO:0000313" key="12">
    <source>
        <dbReference type="EMBL" id="KAG7661834.1"/>
    </source>
</evidence>
<evidence type="ECO:0000256" key="4">
    <source>
        <dbReference type="ARBA" id="ARBA00020634"/>
    </source>
</evidence>
<dbReference type="InterPro" id="IPR016612">
    <property type="entry name" value="Mediator_Med6_fun"/>
</dbReference>
<keyword evidence="6 11" id="KW-0010">Activator</keyword>
<evidence type="ECO:0000256" key="3">
    <source>
        <dbReference type="ARBA" id="ARBA00011837"/>
    </source>
</evidence>
<keyword evidence="5 11" id="KW-0805">Transcription regulation</keyword>
<dbReference type="FunFam" id="3.10.450.580:FF:000004">
    <property type="entry name" value="Mediator of RNA polymerase II transcription subunit 6"/>
    <property type="match status" value="1"/>
</dbReference>
<evidence type="ECO:0000256" key="10">
    <source>
        <dbReference type="ARBA" id="ARBA00031259"/>
    </source>
</evidence>
<dbReference type="OrthoDB" id="344220at2759"/>
<evidence type="ECO:0000256" key="2">
    <source>
        <dbReference type="ARBA" id="ARBA00007526"/>
    </source>
</evidence>
<evidence type="ECO:0000313" key="13">
    <source>
        <dbReference type="Proteomes" id="UP000694255"/>
    </source>
</evidence>
<evidence type="ECO:0000256" key="7">
    <source>
        <dbReference type="ARBA" id="ARBA00023163"/>
    </source>
</evidence>
<evidence type="ECO:0000256" key="9">
    <source>
        <dbReference type="ARBA" id="ARBA00025687"/>
    </source>
</evidence>
<gene>
    <name evidence="12" type="ORF">J8A68_004660</name>
</gene>
<dbReference type="Pfam" id="PF04934">
    <property type="entry name" value="Med6"/>
    <property type="match status" value="1"/>
</dbReference>
<name>A0A8J5UWR8_9ASCO</name>
<keyword evidence="13" id="KW-1185">Reference proteome</keyword>
<accession>A0A8J5UWR8</accession>
<evidence type="ECO:0000256" key="6">
    <source>
        <dbReference type="ARBA" id="ARBA00023159"/>
    </source>
</evidence>
<keyword evidence="7 11" id="KW-0804">Transcription</keyword>
<organism evidence="12 13">
    <name type="scientific">[Candida] subhashii</name>
    <dbReference type="NCBI Taxonomy" id="561895"/>
    <lineage>
        <taxon>Eukaryota</taxon>
        <taxon>Fungi</taxon>
        <taxon>Dikarya</taxon>
        <taxon>Ascomycota</taxon>
        <taxon>Saccharomycotina</taxon>
        <taxon>Pichiomycetes</taxon>
        <taxon>Debaryomycetaceae</taxon>
        <taxon>Spathaspora</taxon>
    </lineage>
</organism>
<dbReference type="Proteomes" id="UP000694255">
    <property type="component" value="Unassembled WGS sequence"/>
</dbReference>
<dbReference type="InterPro" id="IPR007018">
    <property type="entry name" value="Mediator_Med6"/>
</dbReference>
<comment type="subcellular location">
    <subcellularLocation>
        <location evidence="1 11">Nucleus</location>
    </subcellularLocation>
</comment>
<keyword evidence="8 11" id="KW-0539">Nucleus</keyword>